<keyword evidence="3" id="KW-1185">Reference proteome</keyword>
<reference evidence="2 3" key="1">
    <citation type="submission" date="2024-06" db="EMBL/GenBank/DDBJ databases">
        <title>Pontibacter populi HYL7-15.</title>
        <authorList>
            <person name="Kim M.K."/>
        </authorList>
    </citation>
    <scope>NUCLEOTIDE SEQUENCE [LARGE SCALE GENOMIC DNA]</scope>
    <source>
        <strain evidence="2 3">HYL7-15</strain>
    </source>
</reference>
<feature type="chain" id="PRO_5047457995" description="Outer membrane protein beta-barrel domain-containing protein" evidence="1">
    <location>
        <begin position="20"/>
        <end position="217"/>
    </location>
</feature>
<feature type="signal peptide" evidence="1">
    <location>
        <begin position="1"/>
        <end position="19"/>
    </location>
</feature>
<name>A0ABV1RTT8_9BACT</name>
<sequence>MKKLFTITIIGLLSTGAFAQTSQGTKVVSGSMRISTDSDNSMHQGYSSQNYSSLYLYFSPSFGYLFKENLEAGLSVGYTYNESESTQDRDLSDDYNSANKSNTYGFSPYLKKYFTISEKVALSTKFSAGLSFGRSNYESTNAYPATSEYKSKGISANFIPGITFFPSEKFGISASFGDLGYHYTTSENENNGYKSTSKDFELDLSSSTFGIGFSYHF</sequence>
<dbReference type="EMBL" id="JBEOKT010000006">
    <property type="protein sequence ID" value="MER2997525.1"/>
    <property type="molecule type" value="Genomic_DNA"/>
</dbReference>
<keyword evidence="1" id="KW-0732">Signal</keyword>
<proteinExistence type="predicted"/>
<protein>
    <recommendedName>
        <fullName evidence="4">Outer membrane protein beta-barrel domain-containing protein</fullName>
    </recommendedName>
</protein>
<dbReference type="Gene3D" id="2.40.160.60">
    <property type="entry name" value="Outer membrane protein transport protein (OMPP1/FadL/TodX)"/>
    <property type="match status" value="1"/>
</dbReference>
<evidence type="ECO:0000313" key="3">
    <source>
        <dbReference type="Proteomes" id="UP001476807"/>
    </source>
</evidence>
<evidence type="ECO:0008006" key="4">
    <source>
        <dbReference type="Google" id="ProtNLM"/>
    </source>
</evidence>
<organism evidence="2 3">
    <name type="scientific">Pontibacter populi</name>
    <dbReference type="NCBI Taxonomy" id="890055"/>
    <lineage>
        <taxon>Bacteria</taxon>
        <taxon>Pseudomonadati</taxon>
        <taxon>Bacteroidota</taxon>
        <taxon>Cytophagia</taxon>
        <taxon>Cytophagales</taxon>
        <taxon>Hymenobacteraceae</taxon>
        <taxon>Pontibacter</taxon>
    </lineage>
</organism>
<dbReference type="InterPro" id="IPR011250">
    <property type="entry name" value="OMP/PagP_B-barrel"/>
</dbReference>
<evidence type="ECO:0000313" key="2">
    <source>
        <dbReference type="EMBL" id="MER2997525.1"/>
    </source>
</evidence>
<dbReference type="RefSeq" id="WP_350411925.1">
    <property type="nucleotide sequence ID" value="NZ_JBEOKT010000006.1"/>
</dbReference>
<dbReference type="SUPFAM" id="SSF56925">
    <property type="entry name" value="OMPA-like"/>
    <property type="match status" value="1"/>
</dbReference>
<gene>
    <name evidence="2" type="ORF">ABS362_08200</name>
</gene>
<dbReference type="Proteomes" id="UP001476807">
    <property type="component" value="Unassembled WGS sequence"/>
</dbReference>
<comment type="caution">
    <text evidence="2">The sequence shown here is derived from an EMBL/GenBank/DDBJ whole genome shotgun (WGS) entry which is preliminary data.</text>
</comment>
<accession>A0ABV1RTT8</accession>
<evidence type="ECO:0000256" key="1">
    <source>
        <dbReference type="SAM" id="SignalP"/>
    </source>
</evidence>